<dbReference type="EMBL" id="JWHL01000006">
    <property type="protein sequence ID" value="MBR1368934.1"/>
    <property type="molecule type" value="Genomic_DNA"/>
</dbReference>
<comment type="caution">
    <text evidence="2">The sequence shown here is derived from an EMBL/GenBank/DDBJ whole genome shotgun (WGS) entry which is preliminary data.</text>
</comment>
<dbReference type="OrthoDB" id="76236at2157"/>
<gene>
    <name evidence="2" type="ORF">RJ53_05200</name>
</gene>
<dbReference type="GO" id="GO:0043190">
    <property type="term" value="C:ATP-binding cassette (ABC) transporter complex"/>
    <property type="evidence" value="ECO:0007669"/>
    <property type="project" value="InterPro"/>
</dbReference>
<name>A0A8J8B5D0_9EURY</name>
<dbReference type="PROSITE" id="PS51257">
    <property type="entry name" value="PROKAR_LIPOPROTEIN"/>
    <property type="match status" value="1"/>
</dbReference>
<dbReference type="Pfam" id="PF04069">
    <property type="entry name" value="OpuAC"/>
    <property type="match status" value="1"/>
</dbReference>
<dbReference type="InterPro" id="IPR041894">
    <property type="entry name" value="PBP2_ProX-like"/>
</dbReference>
<protein>
    <submittedName>
        <fullName evidence="2">Glycine/betaine ABC transporter substrate-binding protein</fullName>
    </submittedName>
</protein>
<dbReference type="CDD" id="cd13607">
    <property type="entry name" value="PBP2_AfProX_like"/>
    <property type="match status" value="1"/>
</dbReference>
<dbReference type="Gene3D" id="3.40.190.10">
    <property type="entry name" value="Periplasmic binding protein-like II"/>
    <property type="match status" value="1"/>
</dbReference>
<accession>A0A8J8B5D0</accession>
<organism evidence="2 3">
    <name type="scientific">Methanocalculus chunghsingensis</name>
    <dbReference type="NCBI Taxonomy" id="156457"/>
    <lineage>
        <taxon>Archaea</taxon>
        <taxon>Methanobacteriati</taxon>
        <taxon>Methanobacteriota</taxon>
        <taxon>Stenosarchaea group</taxon>
        <taxon>Methanomicrobia</taxon>
        <taxon>Methanomicrobiales</taxon>
        <taxon>Methanocalculaceae</taxon>
        <taxon>Methanocalculus</taxon>
    </lineage>
</organism>
<sequence length="301" mass="33770">MVKKCMYGILGALILISCLVAGCIGADQAGTSETIVIGGKPFNEQYILPQMIALLLEDEGYRTDIRPGMNDATLFAGIKRGQVDIYVEYTGTAYSQLLQREPLETWDPDLVFAEVRSGMAEEGIHVPFRLGFRNDYAIAVKESYATENNIETISDLVPYADTLVFGSDLVFHEREDGLPRLAEVYGLSFADVRPMSPTLMYEAIDKNQVQAIPPYTTDSRVDLYNLVVLRDDQAALPPYEAMLFIRSDRMADVRLINALSVLENRIDTDEMRALNAEFDNDKREARDIARDYLIREGLISS</sequence>
<reference evidence="2" key="1">
    <citation type="submission" date="2014-12" db="EMBL/GenBank/DDBJ databases">
        <authorList>
            <person name="Huang H.-H."/>
            <person name="Chen S.-C."/>
            <person name="Lai M.-C."/>
        </authorList>
    </citation>
    <scope>NUCLEOTIDE SEQUENCE</scope>
    <source>
        <strain evidence="2">K1F9705b</strain>
    </source>
</reference>
<dbReference type="InterPro" id="IPR007210">
    <property type="entry name" value="ABC_Gly_betaine_transp_sub-bd"/>
</dbReference>
<dbReference type="AlphaFoldDB" id="A0A8J8B5D0"/>
<keyword evidence="3" id="KW-1185">Reference proteome</keyword>
<evidence type="ECO:0000313" key="3">
    <source>
        <dbReference type="Proteomes" id="UP000730161"/>
    </source>
</evidence>
<feature type="domain" description="ABC-type glycine betaine transport system substrate-binding" evidence="1">
    <location>
        <begin position="34"/>
        <end position="293"/>
    </location>
</feature>
<dbReference type="Gene3D" id="3.40.190.120">
    <property type="entry name" value="Osmoprotection protein (prox), domain 2"/>
    <property type="match status" value="1"/>
</dbReference>
<evidence type="ECO:0000259" key="1">
    <source>
        <dbReference type="Pfam" id="PF04069"/>
    </source>
</evidence>
<proteinExistence type="predicted"/>
<evidence type="ECO:0000313" key="2">
    <source>
        <dbReference type="EMBL" id="MBR1368934.1"/>
    </source>
</evidence>
<dbReference type="SUPFAM" id="SSF53850">
    <property type="entry name" value="Periplasmic binding protein-like II"/>
    <property type="match status" value="1"/>
</dbReference>
<dbReference type="GO" id="GO:0022857">
    <property type="term" value="F:transmembrane transporter activity"/>
    <property type="evidence" value="ECO:0007669"/>
    <property type="project" value="InterPro"/>
</dbReference>
<dbReference type="Proteomes" id="UP000730161">
    <property type="component" value="Unassembled WGS sequence"/>
</dbReference>